<proteinExistence type="predicted"/>
<keyword evidence="2" id="KW-1185">Reference proteome</keyword>
<organism evidence="1 2">
    <name type="scientific">Larinioides sclopetarius</name>
    <dbReference type="NCBI Taxonomy" id="280406"/>
    <lineage>
        <taxon>Eukaryota</taxon>
        <taxon>Metazoa</taxon>
        <taxon>Ecdysozoa</taxon>
        <taxon>Arthropoda</taxon>
        <taxon>Chelicerata</taxon>
        <taxon>Arachnida</taxon>
        <taxon>Araneae</taxon>
        <taxon>Araneomorphae</taxon>
        <taxon>Entelegynae</taxon>
        <taxon>Araneoidea</taxon>
        <taxon>Araneidae</taxon>
        <taxon>Larinioides</taxon>
    </lineage>
</organism>
<dbReference type="EMBL" id="CAXIEN010000089">
    <property type="protein sequence ID" value="CAL1275955.1"/>
    <property type="molecule type" value="Genomic_DNA"/>
</dbReference>
<comment type="caution">
    <text evidence="1">The sequence shown here is derived from an EMBL/GenBank/DDBJ whole genome shotgun (WGS) entry which is preliminary data.</text>
</comment>
<sequence>MLRIRKKKEEKECFDKVSSIHHDTSHKEVRRDYCIDKLLEKYSFDINKLRNLDFDILKICPPERKFMEAVLSKEGYGQGCIRFDPCLQEVSKEMKMPCDGEFDRISSTCPSPLFLKHFEQLTLKTLSDTRSESQIDAVQPLRESRSTSRIWNAAAMPCWYLHKY</sequence>
<dbReference type="AlphaFoldDB" id="A0AAV1ZZS2"/>
<accession>A0AAV1ZZS2</accession>
<name>A0AAV1ZZS2_9ARAC</name>
<gene>
    <name evidence="1" type="ORF">LARSCL_LOCUS8396</name>
</gene>
<evidence type="ECO:0000313" key="1">
    <source>
        <dbReference type="EMBL" id="CAL1275955.1"/>
    </source>
</evidence>
<reference evidence="1 2" key="1">
    <citation type="submission" date="2024-04" db="EMBL/GenBank/DDBJ databases">
        <authorList>
            <person name="Rising A."/>
            <person name="Reimegard J."/>
            <person name="Sonavane S."/>
            <person name="Akerstrom W."/>
            <person name="Nylinder S."/>
            <person name="Hedman E."/>
            <person name="Kallberg Y."/>
        </authorList>
    </citation>
    <scope>NUCLEOTIDE SEQUENCE [LARGE SCALE GENOMIC DNA]</scope>
</reference>
<protein>
    <submittedName>
        <fullName evidence="1">Uncharacterized protein</fullName>
    </submittedName>
</protein>
<evidence type="ECO:0000313" key="2">
    <source>
        <dbReference type="Proteomes" id="UP001497382"/>
    </source>
</evidence>
<dbReference type="Proteomes" id="UP001497382">
    <property type="component" value="Unassembled WGS sequence"/>
</dbReference>